<dbReference type="Pfam" id="PF00893">
    <property type="entry name" value="Multi_Drug_Res"/>
    <property type="match status" value="1"/>
</dbReference>
<keyword evidence="11" id="KW-1185">Reference proteome</keyword>
<comment type="caution">
    <text evidence="10">The sequence shown here is derived from an EMBL/GenBank/DDBJ whole genome shotgun (WGS) entry which is preliminary data.</text>
</comment>
<reference evidence="10 11" key="1">
    <citation type="submission" date="2018-08" db="EMBL/GenBank/DDBJ databases">
        <title>Hydrogenophaga sp. LA-38 isolated from sludge.</title>
        <authorList>
            <person name="Im W.-T."/>
        </authorList>
    </citation>
    <scope>NUCLEOTIDE SEQUENCE [LARGE SCALE GENOMIC DNA]</scope>
    <source>
        <strain evidence="10 11">LA-38</strain>
    </source>
</reference>
<dbReference type="SUPFAM" id="SSF103481">
    <property type="entry name" value="Multidrug resistance efflux transporter EmrE"/>
    <property type="match status" value="1"/>
</dbReference>
<dbReference type="InterPro" id="IPR045324">
    <property type="entry name" value="Small_multidrug_res"/>
</dbReference>
<evidence type="ECO:0000256" key="4">
    <source>
        <dbReference type="ARBA" id="ARBA00022692"/>
    </source>
</evidence>
<comment type="similarity">
    <text evidence="7 8">Belongs to the drug/metabolite transporter (DMT) superfamily. Small multidrug resistance (SMR) (TC 2.A.7.1) family.</text>
</comment>
<name>A0A372EH57_9BURK</name>
<gene>
    <name evidence="10" type="ORF">DY262_16135</name>
</gene>
<evidence type="ECO:0000256" key="8">
    <source>
        <dbReference type="RuleBase" id="RU003942"/>
    </source>
</evidence>
<keyword evidence="2" id="KW-0813">Transport</keyword>
<evidence type="ECO:0000256" key="6">
    <source>
        <dbReference type="ARBA" id="ARBA00023136"/>
    </source>
</evidence>
<accession>A0A372EH57</accession>
<dbReference type="Proteomes" id="UP000261931">
    <property type="component" value="Unassembled WGS sequence"/>
</dbReference>
<keyword evidence="5 9" id="KW-1133">Transmembrane helix</keyword>
<evidence type="ECO:0000256" key="3">
    <source>
        <dbReference type="ARBA" id="ARBA00022475"/>
    </source>
</evidence>
<evidence type="ECO:0000256" key="2">
    <source>
        <dbReference type="ARBA" id="ARBA00022448"/>
    </source>
</evidence>
<feature type="transmembrane region" description="Helical" evidence="9">
    <location>
        <begin position="6"/>
        <end position="23"/>
    </location>
</feature>
<evidence type="ECO:0000256" key="5">
    <source>
        <dbReference type="ARBA" id="ARBA00022989"/>
    </source>
</evidence>
<evidence type="ECO:0000313" key="10">
    <source>
        <dbReference type="EMBL" id="RFP77759.1"/>
    </source>
</evidence>
<dbReference type="PANTHER" id="PTHR30561">
    <property type="entry name" value="SMR FAMILY PROTON-DEPENDENT DRUG EFFLUX TRANSPORTER SUGE"/>
    <property type="match status" value="1"/>
</dbReference>
<dbReference type="GO" id="GO:0031460">
    <property type="term" value="P:glycine betaine transport"/>
    <property type="evidence" value="ECO:0007669"/>
    <property type="project" value="TreeGrafter"/>
</dbReference>
<evidence type="ECO:0000256" key="7">
    <source>
        <dbReference type="ARBA" id="ARBA00038032"/>
    </source>
</evidence>
<keyword evidence="4 8" id="KW-0812">Transmembrane</keyword>
<organism evidence="10 11">
    <name type="scientific">Hydrogenophaga borbori</name>
    <dbReference type="NCBI Taxonomy" id="2294117"/>
    <lineage>
        <taxon>Bacteria</taxon>
        <taxon>Pseudomonadati</taxon>
        <taxon>Pseudomonadota</taxon>
        <taxon>Betaproteobacteria</taxon>
        <taxon>Burkholderiales</taxon>
        <taxon>Comamonadaceae</taxon>
        <taxon>Hydrogenophaga</taxon>
    </lineage>
</organism>
<dbReference type="FunFam" id="1.10.3730.20:FF:000001">
    <property type="entry name" value="Quaternary ammonium compound resistance transporter SugE"/>
    <property type="match status" value="1"/>
</dbReference>
<sequence>MNSTAYLYLGIAIVAEVAATTALKSSAGFSRLWPSVAVVVGYAVAFYFLALTLKTLPTGIAYAIWSGVGIVLISLLGWLVHRQTLDLPALLGMGLVMAGVLVINLFSKSAPH</sequence>
<protein>
    <submittedName>
        <fullName evidence="10">QacE family quaternary ammonium compound efflux SMR transporter</fullName>
    </submittedName>
</protein>
<dbReference type="EMBL" id="QVLS01000010">
    <property type="protein sequence ID" value="RFP77759.1"/>
    <property type="molecule type" value="Genomic_DNA"/>
</dbReference>
<dbReference type="GO" id="GO:0005886">
    <property type="term" value="C:plasma membrane"/>
    <property type="evidence" value="ECO:0007669"/>
    <property type="project" value="UniProtKB-SubCell"/>
</dbReference>
<dbReference type="PANTHER" id="PTHR30561:SF1">
    <property type="entry name" value="MULTIDRUG TRANSPORTER EMRE"/>
    <property type="match status" value="1"/>
</dbReference>
<feature type="transmembrane region" description="Helical" evidence="9">
    <location>
        <begin position="59"/>
        <end position="80"/>
    </location>
</feature>
<proteinExistence type="inferred from homology"/>
<evidence type="ECO:0000256" key="9">
    <source>
        <dbReference type="SAM" id="Phobius"/>
    </source>
</evidence>
<feature type="transmembrane region" description="Helical" evidence="9">
    <location>
        <begin position="87"/>
        <end position="106"/>
    </location>
</feature>
<dbReference type="GO" id="GO:1990961">
    <property type="term" value="P:xenobiotic detoxification by transmembrane export across the plasma membrane"/>
    <property type="evidence" value="ECO:0007669"/>
    <property type="project" value="UniProtKB-ARBA"/>
</dbReference>
<dbReference type="AlphaFoldDB" id="A0A372EH57"/>
<dbReference type="GO" id="GO:0015199">
    <property type="term" value="F:amino-acid betaine transmembrane transporter activity"/>
    <property type="evidence" value="ECO:0007669"/>
    <property type="project" value="TreeGrafter"/>
</dbReference>
<dbReference type="GO" id="GO:0015297">
    <property type="term" value="F:antiporter activity"/>
    <property type="evidence" value="ECO:0007669"/>
    <property type="project" value="TreeGrafter"/>
</dbReference>
<dbReference type="InterPro" id="IPR000390">
    <property type="entry name" value="Small_drug/metabolite_transptr"/>
</dbReference>
<dbReference type="RefSeq" id="WP_116960151.1">
    <property type="nucleotide sequence ID" value="NZ_QVLS01000010.1"/>
</dbReference>
<dbReference type="InterPro" id="IPR037185">
    <property type="entry name" value="EmrE-like"/>
</dbReference>
<keyword evidence="6 9" id="KW-0472">Membrane</keyword>
<feature type="transmembrane region" description="Helical" evidence="9">
    <location>
        <begin position="32"/>
        <end position="53"/>
    </location>
</feature>
<dbReference type="Gene3D" id="1.10.3730.20">
    <property type="match status" value="1"/>
</dbReference>
<evidence type="ECO:0000313" key="11">
    <source>
        <dbReference type="Proteomes" id="UP000261931"/>
    </source>
</evidence>
<keyword evidence="3" id="KW-1003">Cell membrane</keyword>
<dbReference type="GO" id="GO:0015220">
    <property type="term" value="F:choline transmembrane transporter activity"/>
    <property type="evidence" value="ECO:0007669"/>
    <property type="project" value="TreeGrafter"/>
</dbReference>
<evidence type="ECO:0000256" key="1">
    <source>
        <dbReference type="ARBA" id="ARBA00004651"/>
    </source>
</evidence>
<comment type="subcellular location">
    <subcellularLocation>
        <location evidence="1 8">Cell membrane</location>
        <topology evidence="1 8">Multi-pass membrane protein</topology>
    </subcellularLocation>
</comment>